<feature type="region of interest" description="Disordered" evidence="1">
    <location>
        <begin position="1"/>
        <end position="20"/>
    </location>
</feature>
<keyword evidence="4" id="KW-1185">Reference proteome</keyword>
<evidence type="ECO:0000313" key="4">
    <source>
        <dbReference type="Proteomes" id="UP000002640"/>
    </source>
</evidence>
<feature type="domain" description="Intradiol ring-cleavage dioxygenases" evidence="2">
    <location>
        <begin position="94"/>
        <end position="175"/>
    </location>
</feature>
<evidence type="ECO:0000259" key="2">
    <source>
        <dbReference type="Pfam" id="PF00775"/>
    </source>
</evidence>
<dbReference type="GeneID" id="20647821"/>
<protein>
    <recommendedName>
        <fullName evidence="2">Intradiol ring-cleavage dioxygenases domain-containing protein</fullName>
    </recommendedName>
</protein>
<dbReference type="SMR" id="G5A825"/>
<proteinExistence type="predicted"/>
<dbReference type="CDD" id="cd03457">
    <property type="entry name" value="intradiol_dioxygenase_like"/>
    <property type="match status" value="1"/>
</dbReference>
<dbReference type="EMBL" id="JH159161">
    <property type="protein sequence ID" value="EGZ08051.1"/>
    <property type="molecule type" value="Genomic_DNA"/>
</dbReference>
<dbReference type="GO" id="GO:0008199">
    <property type="term" value="F:ferric iron binding"/>
    <property type="evidence" value="ECO:0007669"/>
    <property type="project" value="InterPro"/>
</dbReference>
<dbReference type="SUPFAM" id="SSF49482">
    <property type="entry name" value="Aromatic compound dioxygenase"/>
    <property type="match status" value="1"/>
</dbReference>
<name>G5A825_PHYSP</name>
<dbReference type="Gene3D" id="2.60.130.10">
    <property type="entry name" value="Aromatic compound dioxygenase"/>
    <property type="match status" value="1"/>
</dbReference>
<dbReference type="GO" id="GO:0016702">
    <property type="term" value="F:oxidoreductase activity, acting on single donors with incorporation of molecular oxygen, incorporation of two atoms of oxygen"/>
    <property type="evidence" value="ECO:0007669"/>
    <property type="project" value="InterPro"/>
</dbReference>
<dbReference type="InParanoid" id="G5A825"/>
<dbReference type="AlphaFoldDB" id="G5A825"/>
<dbReference type="Pfam" id="PF00775">
    <property type="entry name" value="Dioxygenase_C"/>
    <property type="match status" value="1"/>
</dbReference>
<reference evidence="3 4" key="1">
    <citation type="journal article" date="2006" name="Science">
        <title>Phytophthora genome sequences uncover evolutionary origins and mechanisms of pathogenesis.</title>
        <authorList>
            <person name="Tyler B.M."/>
            <person name="Tripathy S."/>
            <person name="Zhang X."/>
            <person name="Dehal P."/>
            <person name="Jiang R.H."/>
            <person name="Aerts A."/>
            <person name="Arredondo F.D."/>
            <person name="Baxter L."/>
            <person name="Bensasson D."/>
            <person name="Beynon J.L."/>
            <person name="Chapman J."/>
            <person name="Damasceno C.M."/>
            <person name="Dorrance A.E."/>
            <person name="Dou D."/>
            <person name="Dickerman A.W."/>
            <person name="Dubchak I.L."/>
            <person name="Garbelotto M."/>
            <person name="Gijzen M."/>
            <person name="Gordon S.G."/>
            <person name="Govers F."/>
            <person name="Grunwald N.J."/>
            <person name="Huang W."/>
            <person name="Ivors K.L."/>
            <person name="Jones R.W."/>
            <person name="Kamoun S."/>
            <person name="Krampis K."/>
            <person name="Lamour K.H."/>
            <person name="Lee M.K."/>
            <person name="McDonald W.H."/>
            <person name="Medina M."/>
            <person name="Meijer H.J."/>
            <person name="Nordberg E.K."/>
            <person name="Maclean D.J."/>
            <person name="Ospina-Giraldo M.D."/>
            <person name="Morris P.F."/>
            <person name="Phuntumart V."/>
            <person name="Putnam N.H."/>
            <person name="Rash S."/>
            <person name="Rose J.K."/>
            <person name="Sakihama Y."/>
            <person name="Salamov A.A."/>
            <person name="Savidor A."/>
            <person name="Scheuring C.F."/>
            <person name="Smith B.M."/>
            <person name="Sobral B.W."/>
            <person name="Terry A."/>
            <person name="Torto-Alalibo T.A."/>
            <person name="Win J."/>
            <person name="Xu Z."/>
            <person name="Zhang H."/>
            <person name="Grigoriev I.V."/>
            <person name="Rokhsar D.S."/>
            <person name="Boore J.L."/>
        </authorList>
    </citation>
    <scope>NUCLEOTIDE SEQUENCE [LARGE SCALE GENOMIC DNA]</scope>
    <source>
        <strain evidence="3 4">P6497</strain>
    </source>
</reference>
<organism evidence="3 4">
    <name type="scientific">Phytophthora sojae (strain P6497)</name>
    <name type="common">Soybean stem and root rot agent</name>
    <name type="synonym">Phytophthora megasperma f. sp. glycines</name>
    <dbReference type="NCBI Taxonomy" id="1094619"/>
    <lineage>
        <taxon>Eukaryota</taxon>
        <taxon>Sar</taxon>
        <taxon>Stramenopiles</taxon>
        <taxon>Oomycota</taxon>
        <taxon>Peronosporomycetes</taxon>
        <taxon>Peronosporales</taxon>
        <taxon>Peronosporaceae</taxon>
        <taxon>Phytophthora</taxon>
    </lineage>
</organism>
<sequence length="292" mass="31352">MAEGKRSLKDCANSDASRQLQERAVARRAAKAESIRDERRQRRLNTATTLATSHKSNLTGLTAATDPSELFGGDVKCILEPEVTQGPYYVNGELVRSDIREGQKGVDLYAEIQIIDFNTCEPVEGLYLDFWHCNATGVYSASNVDKTFSRGLQTTDKDGVASYTTIFPGHYTSRATHMHIIGTYNGTLLENNTYSGGYASYDLITEVELTAPYSSNTQELTTNADDMILSQEAGGDFDPVMEYVLLGDLVSDGVLAWISVGAESNGMGFPSGFGSGFGGGPKPAAGSSTGAF</sequence>
<dbReference type="PANTHER" id="PTHR34315:SF1">
    <property type="entry name" value="INTRADIOL RING-CLEAVAGE DIOXYGENASES DOMAIN-CONTAINING PROTEIN-RELATED"/>
    <property type="match status" value="1"/>
</dbReference>
<dbReference type="InterPro" id="IPR015889">
    <property type="entry name" value="Intradiol_dOase_core"/>
</dbReference>
<gene>
    <name evidence="3" type="ORF">PHYSODRAFT_339922</name>
</gene>
<accession>G5A825</accession>
<evidence type="ECO:0000313" key="3">
    <source>
        <dbReference type="EMBL" id="EGZ08051.1"/>
    </source>
</evidence>
<dbReference type="KEGG" id="psoj:PHYSODRAFT_339922"/>
<dbReference type="Proteomes" id="UP000002640">
    <property type="component" value="Unassembled WGS sequence"/>
</dbReference>
<dbReference type="RefSeq" id="XP_009536223.1">
    <property type="nucleotide sequence ID" value="XM_009537928.1"/>
</dbReference>
<dbReference type="InterPro" id="IPR000627">
    <property type="entry name" value="Intradiol_dOase_C"/>
</dbReference>
<dbReference type="OMA" id="WHGHNTT"/>
<dbReference type="PANTHER" id="PTHR34315">
    <property type="match status" value="1"/>
</dbReference>
<evidence type="ECO:0000256" key="1">
    <source>
        <dbReference type="SAM" id="MobiDB-lite"/>
    </source>
</evidence>